<evidence type="ECO:0000313" key="4">
    <source>
        <dbReference type="Proteomes" id="UP000315995"/>
    </source>
</evidence>
<dbReference type="PANTHER" id="PTHR10434:SF11">
    <property type="entry name" value="1-ACYL-SN-GLYCEROL-3-PHOSPHATE ACYLTRANSFERASE"/>
    <property type="match status" value="1"/>
</dbReference>
<dbReference type="OrthoDB" id="9809618at2"/>
<organism evidence="3 4">
    <name type="scientific">Persicimonas caeni</name>
    <dbReference type="NCBI Taxonomy" id="2292766"/>
    <lineage>
        <taxon>Bacteria</taxon>
        <taxon>Deltaproteobacteria</taxon>
        <taxon>Bradymonadales</taxon>
        <taxon>Bradymonadaceae</taxon>
        <taxon>Persicimonas</taxon>
    </lineage>
</organism>
<gene>
    <name evidence="3" type="ORF">FIV42_11840</name>
</gene>
<dbReference type="Proteomes" id="UP000315995">
    <property type="component" value="Chromosome"/>
</dbReference>
<dbReference type="RefSeq" id="WP_141197890.1">
    <property type="nucleotide sequence ID" value="NZ_CP041186.1"/>
</dbReference>
<name>A0A4Y6PTQ4_PERCE</name>
<keyword evidence="2" id="KW-0012">Acyltransferase</keyword>
<dbReference type="GO" id="GO:0003841">
    <property type="term" value="F:1-acylglycerol-3-phosphate O-acyltransferase activity"/>
    <property type="evidence" value="ECO:0007669"/>
    <property type="project" value="TreeGrafter"/>
</dbReference>
<accession>A0A4Y6PTQ4</accession>
<accession>A0A5B8Y5Y6</accession>
<keyword evidence="1" id="KW-0808">Transferase</keyword>
<dbReference type="GO" id="GO:0006654">
    <property type="term" value="P:phosphatidic acid biosynthetic process"/>
    <property type="evidence" value="ECO:0007669"/>
    <property type="project" value="TreeGrafter"/>
</dbReference>
<evidence type="ECO:0008006" key="5">
    <source>
        <dbReference type="Google" id="ProtNLM"/>
    </source>
</evidence>
<dbReference type="SUPFAM" id="SSF69593">
    <property type="entry name" value="Glycerol-3-phosphate (1)-acyltransferase"/>
    <property type="match status" value="1"/>
</dbReference>
<evidence type="ECO:0000313" key="3">
    <source>
        <dbReference type="EMBL" id="QDG51407.1"/>
    </source>
</evidence>
<evidence type="ECO:0000256" key="2">
    <source>
        <dbReference type="ARBA" id="ARBA00023315"/>
    </source>
</evidence>
<keyword evidence="4" id="KW-1185">Reference proteome</keyword>
<sequence>MLDLNRLERISLTANPIGQKAVAAVLLAPNYDLPPRVKIDIEGFEHVPDEPVIYAMNHTDRYNYWPFQYKLWRRYDRFTSTWVKGKYYENEWMGKFMEMTNNIPTVSRGYLIARDFKAVCDRAPTGEEYRALRTAVDVDAGVKEAPDDMVDPAEIVPRAILERPRNVLGRRYAPGRESYTTYLNDLFRKMMRRFVEINEQAFDKNLDLLVFPQGTRSIRLSRGRIGLSQMALHLKAPVVPVGCSGSDKVYPGNSPVGRPGHIIYRMGEALHYEDMSEFHIGEDFEPFTAEAENKHRDKFQGYVDVVMDRINGLVDPPYRFAEDRASDGVAGSRRFL</sequence>
<dbReference type="AlphaFoldDB" id="A0A4Y6PTQ4"/>
<dbReference type="PANTHER" id="PTHR10434">
    <property type="entry name" value="1-ACYL-SN-GLYCEROL-3-PHOSPHATE ACYLTRANSFERASE"/>
    <property type="match status" value="1"/>
</dbReference>
<dbReference type="EMBL" id="CP041186">
    <property type="protein sequence ID" value="QDG51407.1"/>
    <property type="molecule type" value="Genomic_DNA"/>
</dbReference>
<evidence type="ECO:0000256" key="1">
    <source>
        <dbReference type="ARBA" id="ARBA00022679"/>
    </source>
</evidence>
<reference evidence="3 4" key="1">
    <citation type="submission" date="2019-06" db="EMBL/GenBank/DDBJ databases">
        <title>Persicimonas caeni gen. nov., sp. nov., a predatory bacterium isolated from solar saltern.</title>
        <authorList>
            <person name="Wang S."/>
        </authorList>
    </citation>
    <scope>NUCLEOTIDE SEQUENCE [LARGE SCALE GENOMIC DNA]</scope>
    <source>
        <strain evidence="3 4">YN101</strain>
    </source>
</reference>
<proteinExistence type="predicted"/>
<protein>
    <recommendedName>
        <fullName evidence="5">1-acyl-sn-glycerol-3-phosphate acyltransferase</fullName>
    </recommendedName>
</protein>